<sequence length="619" mass="68812">MERNGQRTKSVRLGYELPLATAGEPGSQYPDLDGLDIPYGTMAFHQQANQSWTGNVNDNVPMSDIGVSPRDMPPEMNDPHGDQAAFAGPMSLTGVIMTDTRPIIPSVEDAYSNPTEEQLWQHEFREFGEMQHEDQIHQERLHMQRRTQSDHNWAYMMPQHDQARLPLRPKSDPAPYVPNYTSNFEAAQYHSQQPLPPGQFRGYDGQPVAAVQQQQQQQHHHRQDSNGSNGLAKVAIPKNGSVTVKREDSNTGSPPNTANAAMTAIRSGPMSKEVQVQPRPRPGRKPMAGEDKEDRRRLQNRMAQRAFRDKRAQKNVELEHEINRLKAEFQQHEADYRNTIAELRTSCQEKDRQNAELNTNKTLLEARVAKQEQRVADLERQLKLANSNVGSFRDVTGQPADQRPSSVPTPPESNYEIDFTNYGRATGSTYGLRNTLSNDSNAMDFSVDNEDPCGFCTDDQNCACKQEQQQRQRPKPTPIEPRVSATLPGSCDMCQSDPERARACKEMAAATRPAGSTTPRTSSSFGSRPSLTSTTMPPPRMSCSAMVDEFNKFGERTSSIGGLFGGRRLNAYPRETGGGFDLEEAQAAEVLSTLHRRSEGATSVSSFADSQSGQGSTSM</sequence>
<accession>A0A9Q9AL20</accession>
<dbReference type="PROSITE" id="PS50217">
    <property type="entry name" value="BZIP"/>
    <property type="match status" value="1"/>
</dbReference>
<dbReference type="EMBL" id="CP099420">
    <property type="protein sequence ID" value="USW51367.1"/>
    <property type="molecule type" value="Genomic_DNA"/>
</dbReference>
<name>A0A9Q9AL20_9PEZI</name>
<dbReference type="InterPro" id="IPR046347">
    <property type="entry name" value="bZIP_sf"/>
</dbReference>
<evidence type="ECO:0000256" key="1">
    <source>
        <dbReference type="SAM" id="Coils"/>
    </source>
</evidence>
<feature type="compositionally biased region" description="Polar residues" evidence="2">
    <location>
        <begin position="600"/>
        <end position="619"/>
    </location>
</feature>
<keyword evidence="1" id="KW-0175">Coiled coil</keyword>
<feature type="region of interest" description="Disordered" evidence="2">
    <location>
        <begin position="191"/>
        <end position="296"/>
    </location>
</feature>
<feature type="region of interest" description="Disordered" evidence="2">
    <location>
        <begin position="467"/>
        <end position="491"/>
    </location>
</feature>
<organism evidence="4 5">
    <name type="scientific">Septoria linicola</name>
    <dbReference type="NCBI Taxonomy" id="215465"/>
    <lineage>
        <taxon>Eukaryota</taxon>
        <taxon>Fungi</taxon>
        <taxon>Dikarya</taxon>
        <taxon>Ascomycota</taxon>
        <taxon>Pezizomycotina</taxon>
        <taxon>Dothideomycetes</taxon>
        <taxon>Dothideomycetidae</taxon>
        <taxon>Mycosphaerellales</taxon>
        <taxon>Mycosphaerellaceae</taxon>
        <taxon>Septoria</taxon>
    </lineage>
</organism>
<feature type="region of interest" description="Disordered" evidence="2">
    <location>
        <begin position="389"/>
        <end position="419"/>
    </location>
</feature>
<dbReference type="CDD" id="cd14688">
    <property type="entry name" value="bZIP_YAP"/>
    <property type="match status" value="1"/>
</dbReference>
<gene>
    <name evidence="4" type="ORF">Slin15195_G046860</name>
</gene>
<evidence type="ECO:0000256" key="2">
    <source>
        <dbReference type="SAM" id="MobiDB-lite"/>
    </source>
</evidence>
<dbReference type="Proteomes" id="UP001056384">
    <property type="component" value="Chromosome 3"/>
</dbReference>
<dbReference type="SMART" id="SM00338">
    <property type="entry name" value="BRLZ"/>
    <property type="match status" value="1"/>
</dbReference>
<evidence type="ECO:0000313" key="4">
    <source>
        <dbReference type="EMBL" id="USW51367.1"/>
    </source>
</evidence>
<evidence type="ECO:0000259" key="3">
    <source>
        <dbReference type="PROSITE" id="PS50217"/>
    </source>
</evidence>
<proteinExistence type="predicted"/>
<feature type="domain" description="BZIP" evidence="3">
    <location>
        <begin position="290"/>
        <end position="328"/>
    </location>
</feature>
<feature type="compositionally biased region" description="Polar residues" evidence="2">
    <location>
        <begin position="250"/>
        <end position="260"/>
    </location>
</feature>
<evidence type="ECO:0000313" key="5">
    <source>
        <dbReference type="Proteomes" id="UP001056384"/>
    </source>
</evidence>
<reference evidence="4" key="1">
    <citation type="submission" date="2022-06" db="EMBL/GenBank/DDBJ databases">
        <title>Complete genome sequences of two strains of the flax pathogen Septoria linicola.</title>
        <authorList>
            <person name="Lapalu N."/>
            <person name="Simon A."/>
            <person name="Demenou B."/>
            <person name="Paumier D."/>
            <person name="Guillot M.-P."/>
            <person name="Gout L."/>
            <person name="Valade R."/>
        </authorList>
    </citation>
    <scope>NUCLEOTIDE SEQUENCE</scope>
    <source>
        <strain evidence="4">SE15195</strain>
    </source>
</reference>
<feature type="compositionally biased region" description="Basic and acidic residues" evidence="2">
    <location>
        <begin position="287"/>
        <end position="296"/>
    </location>
</feature>
<dbReference type="PROSITE" id="PS00036">
    <property type="entry name" value="BZIP_BASIC"/>
    <property type="match status" value="1"/>
</dbReference>
<dbReference type="AlphaFoldDB" id="A0A9Q9AL20"/>
<protein>
    <submittedName>
        <fullName evidence="4">Basic-leucine zipper domain-containing protein</fullName>
    </submittedName>
</protein>
<feature type="compositionally biased region" description="Polar residues" evidence="2">
    <location>
        <begin position="514"/>
        <end position="535"/>
    </location>
</feature>
<feature type="coiled-coil region" evidence="1">
    <location>
        <begin position="308"/>
        <end position="388"/>
    </location>
</feature>
<keyword evidence="5" id="KW-1185">Reference proteome</keyword>
<dbReference type="InterPro" id="IPR004827">
    <property type="entry name" value="bZIP"/>
</dbReference>
<dbReference type="SUPFAM" id="SSF57959">
    <property type="entry name" value="Leucine zipper domain"/>
    <property type="match status" value="1"/>
</dbReference>
<feature type="region of interest" description="Disordered" evidence="2">
    <location>
        <begin position="509"/>
        <end position="541"/>
    </location>
</feature>
<dbReference type="GO" id="GO:0003700">
    <property type="term" value="F:DNA-binding transcription factor activity"/>
    <property type="evidence" value="ECO:0007669"/>
    <property type="project" value="InterPro"/>
</dbReference>
<feature type="region of interest" description="Disordered" evidence="2">
    <location>
        <begin position="596"/>
        <end position="619"/>
    </location>
</feature>